<dbReference type="InterPro" id="IPR036291">
    <property type="entry name" value="NAD(P)-bd_dom_sf"/>
</dbReference>
<dbReference type="PANTHER" id="PTHR11092">
    <property type="entry name" value="SUGAR NUCLEOTIDE EPIMERASE RELATED"/>
    <property type="match status" value="1"/>
</dbReference>
<reference evidence="2" key="1">
    <citation type="submission" date="2015-11" db="EMBL/GenBank/DDBJ databases">
        <title>De novo transcriptome assembly of four potential Pierce s Disease insect vectors from Arizona vineyards.</title>
        <authorList>
            <person name="Tassone E.E."/>
        </authorList>
    </citation>
    <scope>NUCLEOTIDE SEQUENCE</scope>
</reference>
<dbReference type="PANTHER" id="PTHR11092:SF0">
    <property type="entry name" value="EPIMERASE FAMILY PROTEIN SDR39U1"/>
    <property type="match status" value="1"/>
</dbReference>
<dbReference type="Pfam" id="PF08338">
    <property type="entry name" value="DUF1731"/>
    <property type="match status" value="1"/>
</dbReference>
<dbReference type="EMBL" id="GECZ01006025">
    <property type="protein sequence ID" value="JAS63744.1"/>
    <property type="molecule type" value="Transcribed_RNA"/>
</dbReference>
<evidence type="ECO:0000259" key="1">
    <source>
        <dbReference type="Pfam" id="PF08338"/>
    </source>
</evidence>
<accession>A0A1B6GMT5</accession>
<feature type="domain" description="DUF1731" evidence="1">
    <location>
        <begin position="120"/>
        <end position="166"/>
    </location>
</feature>
<gene>
    <name evidence="2" type="ORF">g.21720</name>
</gene>
<evidence type="ECO:0000313" key="2">
    <source>
        <dbReference type="EMBL" id="JAS63744.1"/>
    </source>
</evidence>
<dbReference type="SUPFAM" id="SSF51735">
    <property type="entry name" value="NAD(P)-binding Rossmann-fold domains"/>
    <property type="match status" value="1"/>
</dbReference>
<protein>
    <recommendedName>
        <fullName evidence="1">DUF1731 domain-containing protein</fullName>
    </recommendedName>
</protein>
<dbReference type="Gene3D" id="3.40.50.720">
    <property type="entry name" value="NAD(P)-binding Rossmann-like Domain"/>
    <property type="match status" value="1"/>
</dbReference>
<dbReference type="InterPro" id="IPR013549">
    <property type="entry name" value="DUF1731"/>
</dbReference>
<organism evidence="2">
    <name type="scientific">Cuerna arida</name>
    <dbReference type="NCBI Taxonomy" id="1464854"/>
    <lineage>
        <taxon>Eukaryota</taxon>
        <taxon>Metazoa</taxon>
        <taxon>Ecdysozoa</taxon>
        <taxon>Arthropoda</taxon>
        <taxon>Hexapoda</taxon>
        <taxon>Insecta</taxon>
        <taxon>Pterygota</taxon>
        <taxon>Neoptera</taxon>
        <taxon>Paraneoptera</taxon>
        <taxon>Hemiptera</taxon>
        <taxon>Auchenorrhyncha</taxon>
        <taxon>Membracoidea</taxon>
        <taxon>Cicadellidae</taxon>
        <taxon>Cicadellinae</taxon>
        <taxon>Proconiini</taxon>
        <taxon>Cuerna</taxon>
    </lineage>
</organism>
<dbReference type="AlphaFoldDB" id="A0A1B6GMT5"/>
<sequence length="176" mass="19749">MGAPFDFLSDLVHKWEDASQLPGTGVRRVTVRSGVVLGRSGGMVKQLYLPFFLGMGGPVASGTQYMPWIHIRDMCELLLFAVENDHVTGVLNGVAPQVITNQEFTTAFARAMMRPAFIPLPEFVVNIMFGEERAKIMTQGQKVIPKRVLEYKFPYKYPDIISATRQVSTLFYKAPF</sequence>
<name>A0A1B6GMT5_9HEMI</name>
<proteinExistence type="predicted"/>